<evidence type="ECO:0000313" key="3">
    <source>
        <dbReference type="Proteomes" id="UP000054549"/>
    </source>
</evidence>
<dbReference type="STRING" id="946122.A0A0C2TM59"/>
<feature type="compositionally biased region" description="Pro residues" evidence="1">
    <location>
        <begin position="191"/>
        <end position="205"/>
    </location>
</feature>
<name>A0A0C2TM59_AMAMK</name>
<feature type="compositionally biased region" description="Low complexity" evidence="1">
    <location>
        <begin position="38"/>
        <end position="48"/>
    </location>
</feature>
<feature type="compositionally biased region" description="Low complexity" evidence="1">
    <location>
        <begin position="227"/>
        <end position="237"/>
    </location>
</feature>
<feature type="region of interest" description="Disordered" evidence="1">
    <location>
        <begin position="775"/>
        <end position="858"/>
    </location>
</feature>
<feature type="compositionally biased region" description="Basic and acidic residues" evidence="1">
    <location>
        <begin position="637"/>
        <end position="651"/>
    </location>
</feature>
<feature type="compositionally biased region" description="Pro residues" evidence="1">
    <location>
        <begin position="102"/>
        <end position="114"/>
    </location>
</feature>
<feature type="compositionally biased region" description="Pro residues" evidence="1">
    <location>
        <begin position="136"/>
        <end position="145"/>
    </location>
</feature>
<feature type="compositionally biased region" description="Low complexity" evidence="1">
    <location>
        <begin position="704"/>
        <end position="718"/>
    </location>
</feature>
<feature type="compositionally biased region" description="Low complexity" evidence="1">
    <location>
        <begin position="80"/>
        <end position="101"/>
    </location>
</feature>
<feature type="region of interest" description="Disordered" evidence="1">
    <location>
        <begin position="636"/>
        <end position="664"/>
    </location>
</feature>
<feature type="region of interest" description="Disordered" evidence="1">
    <location>
        <begin position="704"/>
        <end position="728"/>
    </location>
</feature>
<dbReference type="Proteomes" id="UP000054549">
    <property type="component" value="Unassembled WGS sequence"/>
</dbReference>
<evidence type="ECO:0008006" key="4">
    <source>
        <dbReference type="Google" id="ProtNLM"/>
    </source>
</evidence>
<evidence type="ECO:0000256" key="1">
    <source>
        <dbReference type="SAM" id="MobiDB-lite"/>
    </source>
</evidence>
<feature type="region of interest" description="Disordered" evidence="1">
    <location>
        <begin position="1"/>
        <end position="359"/>
    </location>
</feature>
<feature type="compositionally biased region" description="Low complexity" evidence="1">
    <location>
        <begin position="545"/>
        <end position="556"/>
    </location>
</feature>
<feature type="compositionally biased region" description="Pro residues" evidence="1">
    <location>
        <begin position="63"/>
        <end position="72"/>
    </location>
</feature>
<feature type="compositionally biased region" description="Polar residues" evidence="1">
    <location>
        <begin position="719"/>
        <end position="728"/>
    </location>
</feature>
<feature type="compositionally biased region" description="Gly residues" evidence="1">
    <location>
        <begin position="238"/>
        <end position="263"/>
    </location>
</feature>
<feature type="compositionally biased region" description="Low complexity" evidence="1">
    <location>
        <begin position="146"/>
        <end position="159"/>
    </location>
</feature>
<feature type="compositionally biased region" description="Polar residues" evidence="1">
    <location>
        <begin position="778"/>
        <end position="795"/>
    </location>
</feature>
<dbReference type="EMBL" id="KN818229">
    <property type="protein sequence ID" value="KIL68239.1"/>
    <property type="molecule type" value="Genomic_DNA"/>
</dbReference>
<feature type="compositionally biased region" description="Pro residues" evidence="1">
    <location>
        <begin position="15"/>
        <end position="29"/>
    </location>
</feature>
<evidence type="ECO:0000313" key="2">
    <source>
        <dbReference type="EMBL" id="KIL68239.1"/>
    </source>
</evidence>
<gene>
    <name evidence="2" type="ORF">M378DRAFT_158779</name>
</gene>
<dbReference type="HOGENOM" id="CLU_004702_0_0_1"/>
<proteinExistence type="predicted"/>
<feature type="compositionally biased region" description="Low complexity" evidence="1">
    <location>
        <begin position="289"/>
        <end position="298"/>
    </location>
</feature>
<accession>A0A0C2TM59</accession>
<feature type="compositionally biased region" description="Gly residues" evidence="1">
    <location>
        <begin position="216"/>
        <end position="226"/>
    </location>
</feature>
<feature type="compositionally biased region" description="Low complexity" evidence="1">
    <location>
        <begin position="115"/>
        <end position="135"/>
    </location>
</feature>
<dbReference type="InParanoid" id="A0A0C2TM59"/>
<reference evidence="2 3" key="1">
    <citation type="submission" date="2014-04" db="EMBL/GenBank/DDBJ databases">
        <title>Evolutionary Origins and Diversification of the Mycorrhizal Mutualists.</title>
        <authorList>
            <consortium name="DOE Joint Genome Institute"/>
            <consortium name="Mycorrhizal Genomics Consortium"/>
            <person name="Kohler A."/>
            <person name="Kuo A."/>
            <person name="Nagy L.G."/>
            <person name="Floudas D."/>
            <person name="Copeland A."/>
            <person name="Barry K.W."/>
            <person name="Cichocki N."/>
            <person name="Veneault-Fourrey C."/>
            <person name="LaButti K."/>
            <person name="Lindquist E.A."/>
            <person name="Lipzen A."/>
            <person name="Lundell T."/>
            <person name="Morin E."/>
            <person name="Murat C."/>
            <person name="Riley R."/>
            <person name="Ohm R."/>
            <person name="Sun H."/>
            <person name="Tunlid A."/>
            <person name="Henrissat B."/>
            <person name="Grigoriev I.V."/>
            <person name="Hibbett D.S."/>
            <person name="Martin F."/>
        </authorList>
    </citation>
    <scope>NUCLEOTIDE SEQUENCE [LARGE SCALE GENOMIC DNA]</scope>
    <source>
        <strain evidence="2 3">Koide BX008</strain>
    </source>
</reference>
<feature type="compositionally biased region" description="Gly residues" evidence="1">
    <location>
        <begin position="270"/>
        <end position="288"/>
    </location>
</feature>
<feature type="compositionally biased region" description="Low complexity" evidence="1">
    <location>
        <begin position="824"/>
        <end position="836"/>
    </location>
</feature>
<protein>
    <recommendedName>
        <fullName evidence="4">Proteasome subunit alpha type 1</fullName>
    </recommendedName>
</protein>
<organism evidence="2 3">
    <name type="scientific">Amanita muscaria (strain Koide BX008)</name>
    <dbReference type="NCBI Taxonomy" id="946122"/>
    <lineage>
        <taxon>Eukaryota</taxon>
        <taxon>Fungi</taxon>
        <taxon>Dikarya</taxon>
        <taxon>Basidiomycota</taxon>
        <taxon>Agaricomycotina</taxon>
        <taxon>Agaricomycetes</taxon>
        <taxon>Agaricomycetidae</taxon>
        <taxon>Agaricales</taxon>
        <taxon>Pluteineae</taxon>
        <taxon>Amanitaceae</taxon>
        <taxon>Amanita</taxon>
    </lineage>
</organism>
<feature type="compositionally biased region" description="Polar residues" evidence="1">
    <location>
        <begin position="496"/>
        <end position="507"/>
    </location>
</feature>
<dbReference type="AlphaFoldDB" id="A0A0C2TM59"/>
<feature type="region of interest" description="Disordered" evidence="1">
    <location>
        <begin position="456"/>
        <end position="556"/>
    </location>
</feature>
<keyword evidence="3" id="KW-1185">Reference proteome</keyword>
<dbReference type="OrthoDB" id="431557at2759"/>
<sequence length="1149" mass="122127">MNKNPFVPQPTYTPHQPPLPPGQPPPQPTQPDYSAFWAVAQHQQQPHVQAPPVPAYNPQWATPQPPRPPPPEQSALYANYGYGPQWQRQQQQQHHQQQQYHAPPPVVQPPPQPAAQPGYNPYQPTAGYPQHYVPQPVAPPQPQLPYYPHLQPQPQQPQQRLHHTPPQHLPPAKRQRFDGPNSNRQPQHHALPPPQPQFQPPPPPAQNIGVYSGQNQGHGRGGGSGGLNNAQLNANKGGASGNRGGMSGGGRGARGGSMSGNRGGMASRGRGNGYMGSGGGGGRGGGQSSGSVRAHGSRGNFGGGHNRRGGSFAAGNYSHQGSFRHRQGANRGGRHDGGSSASFGTKDGAVSNFGSVGKKDENRRTLTDFKIIGLEIPDLAWSWGILPSPASLKTEDVKDVNSAEVLVKNEQAEASTSSVKAEDTFIEESSQLTDTRTLVGSIGGSTDLLTALDIKPAQDGGARRGSDANLGTPPPSRMRIYFHTPVTADDSRPIPHSSSFTLSVTPSDSRRGKRKKLEEDDADLEEEARVPPPPPQMTVGDDRSSAAPSAAPSVAETASEADWLMAAIEGEEEAETELELHAGCDDEEGDHINVTQLVSVQNANGVSSDSAADVNTDLILDGNADVKMNETFLPEDAAPRADDDGGAHQDCDADEPVGDAHEGAPRTVVHAVGIERSEGDIKSDSQQSDGANLSAQETFAVSSCAAAPSDSSDPASVSLQPQGATAVPSVSISVDEHPADHIGSPDSQVTQNGSAVAKSLQALSRQPTLLNIEESQDAQDGSQGNYDATSISTQPVEDENVESGALPGDDATQPEHLPEPPASPTSNTLPSNSSSSAYGNSPTAPTKPEIPGGRTPSANRLSISYAGGNRRLVIDAEVVQSFKLFRQEGRIEVVLNVDKELEDGLKGTLLEGLSDVTKSYHPIQPTLEAAEADSTLPPFANSTSAATLFVYLDTARPLSEPKWAKTGDVQDWLKSMFGRMFWVAGDAAEGWEKKIQVVDPDPPPTIWTVLEGWSQNSPVGALNERQRFLKTHMTETDNLLEILLRLVRGERATPFSQSTPTVSAPSVSGPLLSALAQGSAHGAQQTHVSLAVLAIFRMATEYAIKASGDKGKSESEERIGEIIRCLPSHLIYKSLDGIFKEWRVEKKGR</sequence>